<accession>A0A645BWK8</accession>
<proteinExistence type="predicted"/>
<evidence type="ECO:0000313" key="1">
    <source>
        <dbReference type="EMBL" id="MPM67513.1"/>
    </source>
</evidence>
<name>A0A645BWK8_9ZZZZ</name>
<sequence>MQKSLWSVQFKSNLQDFGGGVVVIDGNQVVGGDFGYYYLGTCTISGNSATAIVTVTKHNPSVSSIFGDIHSFKLVLTGTVSDNLLSFSGHMESAPQMTLTASMRKLVNLQ</sequence>
<dbReference type="Gene3D" id="2.40.128.380">
    <property type="entry name" value="T3SS negative regulator GrlR"/>
    <property type="match status" value="1"/>
</dbReference>
<protein>
    <recommendedName>
        <fullName evidence="2">T3SS negative regulator,GrlR</fullName>
    </recommendedName>
</protein>
<organism evidence="1">
    <name type="scientific">bioreactor metagenome</name>
    <dbReference type="NCBI Taxonomy" id="1076179"/>
    <lineage>
        <taxon>unclassified sequences</taxon>
        <taxon>metagenomes</taxon>
        <taxon>ecological metagenomes</taxon>
    </lineage>
</organism>
<comment type="caution">
    <text evidence="1">The sequence shown here is derived from an EMBL/GenBank/DDBJ whole genome shotgun (WGS) entry which is preliminary data.</text>
</comment>
<dbReference type="InterPro" id="IPR043019">
    <property type="entry name" value="GrlR_sf"/>
</dbReference>
<reference evidence="1" key="1">
    <citation type="submission" date="2019-08" db="EMBL/GenBank/DDBJ databases">
        <authorList>
            <person name="Kucharzyk K."/>
            <person name="Murdoch R.W."/>
            <person name="Higgins S."/>
            <person name="Loffler F."/>
        </authorList>
    </citation>
    <scope>NUCLEOTIDE SEQUENCE</scope>
</reference>
<dbReference type="AlphaFoldDB" id="A0A645BWK8"/>
<gene>
    <name evidence="1" type="ORF">SDC9_114436</name>
</gene>
<evidence type="ECO:0008006" key="2">
    <source>
        <dbReference type="Google" id="ProtNLM"/>
    </source>
</evidence>
<dbReference type="EMBL" id="VSSQ01021737">
    <property type="protein sequence ID" value="MPM67513.1"/>
    <property type="molecule type" value="Genomic_DNA"/>
</dbReference>